<dbReference type="EMBL" id="CP006704">
    <property type="protein sequence ID" value="AIJ46338.1"/>
    <property type="molecule type" value="Genomic_DNA"/>
</dbReference>
<organism evidence="1 2">
    <name type="scientific">Comamonas testosteroni TK102</name>
    <dbReference type="NCBI Taxonomy" id="1392005"/>
    <lineage>
        <taxon>Bacteria</taxon>
        <taxon>Pseudomonadati</taxon>
        <taxon>Pseudomonadota</taxon>
        <taxon>Betaproteobacteria</taxon>
        <taxon>Burkholderiales</taxon>
        <taxon>Comamonadaceae</taxon>
        <taxon>Comamonas</taxon>
    </lineage>
</organism>
<dbReference type="AlphaFoldDB" id="A0A076PKV5"/>
<dbReference type="Proteomes" id="UP000028782">
    <property type="component" value="Chromosome"/>
</dbReference>
<dbReference type="InterPro" id="IPR009057">
    <property type="entry name" value="Homeodomain-like_sf"/>
</dbReference>
<dbReference type="SUPFAM" id="SSF46689">
    <property type="entry name" value="Homeodomain-like"/>
    <property type="match status" value="1"/>
</dbReference>
<name>A0A076PKV5_COMTE</name>
<dbReference type="KEGG" id="ctes:O987_11085"/>
<dbReference type="InterPro" id="IPR036271">
    <property type="entry name" value="Tet_transcr_reg_TetR-rel_C_sf"/>
</dbReference>
<evidence type="ECO:0000313" key="1">
    <source>
        <dbReference type="EMBL" id="AIJ46338.1"/>
    </source>
</evidence>
<dbReference type="SUPFAM" id="SSF48498">
    <property type="entry name" value="Tetracyclin repressor-like, C-terminal domain"/>
    <property type="match status" value="1"/>
</dbReference>
<sequence>MTTAPHDNTAILPPLALALVNHPRATLQELAKAIGISKATLYRFCPTRDLLIKRLLEQSLRTLDDALDEARIEEGPVLEALKRLNAKHLEHREFTLFLTYYWNEVEKPMEENAIWEPKVDAFFLRGQQEGVFRIDFSAATLTELWLGTVIALIDGERRGRIPRAPLAQLAEQAFLQGVMRQDGPATA</sequence>
<gene>
    <name evidence="1" type="ORF">O987_11085</name>
</gene>
<dbReference type="HOGENOM" id="CLU_069356_38_3_4"/>
<evidence type="ECO:0000313" key="2">
    <source>
        <dbReference type="Proteomes" id="UP000028782"/>
    </source>
</evidence>
<dbReference type="Gene3D" id="1.10.357.10">
    <property type="entry name" value="Tetracycline Repressor, domain 2"/>
    <property type="match status" value="1"/>
</dbReference>
<proteinExistence type="predicted"/>
<reference evidence="1 2" key="1">
    <citation type="journal article" date="2014" name="Genome Announc.">
        <title>Complete Genome Sequence of Polychlorinated Biphenyl Degrader Comamonas testosteroni TK102 (NBRC 109938).</title>
        <authorList>
            <person name="Fukuda K."/>
            <person name="Hosoyama A."/>
            <person name="Tsuchikane K."/>
            <person name="Ohji S."/>
            <person name="Yamazoe A."/>
            <person name="Fujita N."/>
            <person name="Shintani M."/>
            <person name="Kimbara K."/>
        </authorList>
    </citation>
    <scope>NUCLEOTIDE SEQUENCE [LARGE SCALE GENOMIC DNA]</scope>
    <source>
        <strain evidence="1">TK102</strain>
    </source>
</reference>
<accession>A0A076PKV5</accession>
<protein>
    <submittedName>
        <fullName evidence="1">TetR family transcriptional regulator</fullName>
    </submittedName>
</protein>
<dbReference type="RefSeq" id="WP_003056390.1">
    <property type="nucleotide sequence ID" value="NZ_CP006704.1"/>
</dbReference>